<proteinExistence type="predicted"/>
<sequence length="386" mass="43049">MTTAAPKIDKYTALVMQPHVEVAEDRDGITRNLDRAINMIDFGVGYFWELPAKLVVFPEYFMQGVTTPGKGEHGIDGFMKKAIELDGPEMRRLGDTAREYGLYIAGGGVIERVPQFPDRWFNTAFIIGPSGDVVLRYHKWHIPASIGLGTSPHDIFDEYREVFGGDISTLFPVIDTEIGKLGTMTCHDGCTPEVSRALGYNGAEVICHPVALQEVEGVSEPWDFWVFTRRARAHDNMAYVLGSNWGTVDYAYYPKAFCPGGSFAIDYTGMMMRHAPYPQEQVLGVTIDIESLREHRSRCNHNTWVDVRTEGFRQIYEKPIYPANQFPSGKPPRTLADKMGPVKEVFTDLYGRGQFTPPAGKTVADMADLHAGRVAAAQARGTLRKS</sequence>
<name>A0ABS7PRT1_9SPHN</name>
<dbReference type="PROSITE" id="PS50263">
    <property type="entry name" value="CN_HYDROLASE"/>
    <property type="match status" value="1"/>
</dbReference>
<comment type="caution">
    <text evidence="3">The sequence shown here is derived from an EMBL/GenBank/DDBJ whole genome shotgun (WGS) entry which is preliminary data.</text>
</comment>
<protein>
    <submittedName>
        <fullName evidence="3">Nitrilase</fullName>
    </submittedName>
</protein>
<dbReference type="InterPro" id="IPR050345">
    <property type="entry name" value="Aliph_Amidase/BUP"/>
</dbReference>
<accession>A0ABS7PRT1</accession>
<dbReference type="SUPFAM" id="SSF56317">
    <property type="entry name" value="Carbon-nitrogen hydrolase"/>
    <property type="match status" value="1"/>
</dbReference>
<dbReference type="PANTHER" id="PTHR43674:SF2">
    <property type="entry name" value="BETA-UREIDOPROPIONASE"/>
    <property type="match status" value="1"/>
</dbReference>
<evidence type="ECO:0000313" key="4">
    <source>
        <dbReference type="Proteomes" id="UP000706039"/>
    </source>
</evidence>
<dbReference type="PANTHER" id="PTHR43674">
    <property type="entry name" value="NITRILASE C965.09-RELATED"/>
    <property type="match status" value="1"/>
</dbReference>
<keyword evidence="4" id="KW-1185">Reference proteome</keyword>
<organism evidence="3 4">
    <name type="scientific">Sphingomonas colocasiae</name>
    <dbReference type="NCBI Taxonomy" id="1848973"/>
    <lineage>
        <taxon>Bacteria</taxon>
        <taxon>Pseudomonadati</taxon>
        <taxon>Pseudomonadota</taxon>
        <taxon>Alphaproteobacteria</taxon>
        <taxon>Sphingomonadales</taxon>
        <taxon>Sphingomonadaceae</taxon>
        <taxon>Sphingomonas</taxon>
    </lineage>
</organism>
<evidence type="ECO:0000259" key="2">
    <source>
        <dbReference type="PROSITE" id="PS50263"/>
    </source>
</evidence>
<keyword evidence="1" id="KW-0378">Hydrolase</keyword>
<feature type="domain" description="CN hydrolase" evidence="2">
    <location>
        <begin position="16"/>
        <end position="289"/>
    </location>
</feature>
<dbReference type="InterPro" id="IPR036526">
    <property type="entry name" value="C-N_Hydrolase_sf"/>
</dbReference>
<reference evidence="3 4" key="1">
    <citation type="submission" date="2021-08" db="EMBL/GenBank/DDBJ databases">
        <authorList>
            <person name="Tuo L."/>
        </authorList>
    </citation>
    <scope>NUCLEOTIDE SEQUENCE [LARGE SCALE GENOMIC DNA]</scope>
    <source>
        <strain evidence="3 4">JCM 31229</strain>
    </source>
</reference>
<dbReference type="Gene3D" id="3.60.110.10">
    <property type="entry name" value="Carbon-nitrogen hydrolase"/>
    <property type="match status" value="1"/>
</dbReference>
<gene>
    <name evidence="3" type="ORF">K7G82_15370</name>
</gene>
<dbReference type="EMBL" id="JAINVV010000007">
    <property type="protein sequence ID" value="MBY8823684.1"/>
    <property type="molecule type" value="Genomic_DNA"/>
</dbReference>
<dbReference type="Pfam" id="PF00795">
    <property type="entry name" value="CN_hydrolase"/>
    <property type="match status" value="1"/>
</dbReference>
<dbReference type="CDD" id="cd07582">
    <property type="entry name" value="nitrilase_4"/>
    <property type="match status" value="1"/>
</dbReference>
<evidence type="ECO:0000256" key="1">
    <source>
        <dbReference type="ARBA" id="ARBA00022801"/>
    </source>
</evidence>
<evidence type="ECO:0000313" key="3">
    <source>
        <dbReference type="EMBL" id="MBY8823684.1"/>
    </source>
</evidence>
<dbReference type="RefSeq" id="WP_222990796.1">
    <property type="nucleotide sequence ID" value="NZ_JAINVV010000007.1"/>
</dbReference>
<dbReference type="InterPro" id="IPR003010">
    <property type="entry name" value="C-N_Hydrolase"/>
</dbReference>
<dbReference type="Proteomes" id="UP000706039">
    <property type="component" value="Unassembled WGS sequence"/>
</dbReference>